<dbReference type="InterPro" id="IPR020556">
    <property type="entry name" value="Amidase_CS"/>
</dbReference>
<proteinExistence type="predicted"/>
<dbReference type="PROSITE" id="PS00571">
    <property type="entry name" value="AMIDASES"/>
    <property type="match status" value="1"/>
</dbReference>
<gene>
    <name evidence="2" type="ORF">LJ725_03510</name>
</gene>
<dbReference type="EMBL" id="JAJISD010000001">
    <property type="protein sequence ID" value="MCC8428019.1"/>
    <property type="molecule type" value="Genomic_DNA"/>
</dbReference>
<dbReference type="SUPFAM" id="SSF75304">
    <property type="entry name" value="Amidase signature (AS) enzymes"/>
    <property type="match status" value="1"/>
</dbReference>
<protein>
    <submittedName>
        <fullName evidence="2">Amidase family protein</fullName>
    </submittedName>
</protein>
<organism evidence="2 3">
    <name type="scientific">Reyranella aquatilis</name>
    <dbReference type="NCBI Taxonomy" id="2035356"/>
    <lineage>
        <taxon>Bacteria</taxon>
        <taxon>Pseudomonadati</taxon>
        <taxon>Pseudomonadota</taxon>
        <taxon>Alphaproteobacteria</taxon>
        <taxon>Hyphomicrobiales</taxon>
        <taxon>Reyranellaceae</taxon>
        <taxon>Reyranella</taxon>
    </lineage>
</organism>
<dbReference type="RefSeq" id="WP_230549223.1">
    <property type="nucleotide sequence ID" value="NZ_JAJISD010000001.1"/>
</dbReference>
<dbReference type="Gene3D" id="3.90.1300.10">
    <property type="entry name" value="Amidase signature (AS) domain"/>
    <property type="match status" value="1"/>
</dbReference>
<evidence type="ECO:0000259" key="1">
    <source>
        <dbReference type="Pfam" id="PF01425"/>
    </source>
</evidence>
<dbReference type="InterPro" id="IPR036928">
    <property type="entry name" value="AS_sf"/>
</dbReference>
<dbReference type="NCBIfam" id="NF005687">
    <property type="entry name" value="PRK07487.1"/>
    <property type="match status" value="1"/>
</dbReference>
<feature type="domain" description="Amidase" evidence="1">
    <location>
        <begin position="26"/>
        <end position="448"/>
    </location>
</feature>
<evidence type="ECO:0000313" key="3">
    <source>
        <dbReference type="Proteomes" id="UP001198862"/>
    </source>
</evidence>
<dbReference type="Pfam" id="PF01425">
    <property type="entry name" value="Amidase"/>
    <property type="match status" value="1"/>
</dbReference>
<dbReference type="PANTHER" id="PTHR43372">
    <property type="entry name" value="FATTY-ACID AMIDE HYDROLASE"/>
    <property type="match status" value="1"/>
</dbReference>
<reference evidence="2 3" key="1">
    <citation type="submission" date="2021-11" db="EMBL/GenBank/DDBJ databases">
        <authorList>
            <person name="Lee D.-H."/>
            <person name="Kim S.-B."/>
        </authorList>
    </citation>
    <scope>NUCLEOTIDE SEQUENCE [LARGE SCALE GENOMIC DNA]</scope>
    <source>
        <strain evidence="2 3">KCTC 52223</strain>
    </source>
</reference>
<name>A0ABS8KPN6_9HYPH</name>
<dbReference type="InterPro" id="IPR052739">
    <property type="entry name" value="FAAH2"/>
</dbReference>
<dbReference type="PANTHER" id="PTHR43372:SF4">
    <property type="entry name" value="FATTY-ACID AMIDE HYDROLASE 2"/>
    <property type="match status" value="1"/>
</dbReference>
<sequence length="468" mass="49141">MTNELWRWSAADLAQAITHGAVSSEDATRSVLNRIEAVNPRINAVVDVMADEALQAARRADAARRGGEVCGPLHGVPVTVKVNVDTKGRATTNGVVAFRDLIAKEDSPVVANLRKAGAIIVGRTNTPAFSHRWFTDNELHGATRNPWGKGLTPGGSSGGAAAALAAGMGAIAHGNDYGGSIRYPAYACGVAGLRPTPGRVPAFNPSATAERPITAQLMSVQGPLARTVADLRVAFAAMAVGDARDPNWVPAAFAHAASSRPLRAAIAPAPFDDVVPEVRAAVEQAGRALASAGYLVEHVAPPRLGEAAELWHRMVVNDERRGFVGTVRALGDAAAKRNVEGHLGYVPAIDADGLLDTFGSRLALMRAWSLFFAEYAVAIVPVSHVLPFPDGLDLQDQPLIDRMMAAQHCLLATPVLGYPSVSVPTGLADGTPVGVQVISGRFREDLCLDAAEIVEAHSPRLTPIDPRD</sequence>
<accession>A0ABS8KPN6</accession>
<comment type="caution">
    <text evidence="2">The sequence shown here is derived from an EMBL/GenBank/DDBJ whole genome shotgun (WGS) entry which is preliminary data.</text>
</comment>
<evidence type="ECO:0000313" key="2">
    <source>
        <dbReference type="EMBL" id="MCC8428019.1"/>
    </source>
</evidence>
<dbReference type="Proteomes" id="UP001198862">
    <property type="component" value="Unassembled WGS sequence"/>
</dbReference>
<keyword evidence="3" id="KW-1185">Reference proteome</keyword>
<dbReference type="InterPro" id="IPR023631">
    <property type="entry name" value="Amidase_dom"/>
</dbReference>